<proteinExistence type="inferred from homology"/>
<dbReference type="RefSeq" id="WP_117159305.1">
    <property type="nucleotide sequence ID" value="NZ_QVID01000001.1"/>
</dbReference>
<dbReference type="Proteomes" id="UP000261082">
    <property type="component" value="Unassembled WGS sequence"/>
</dbReference>
<dbReference type="InterPro" id="IPR006016">
    <property type="entry name" value="UspA"/>
</dbReference>
<comment type="similarity">
    <text evidence="1">Belongs to the universal stress protein A family.</text>
</comment>
<dbReference type="Pfam" id="PF00582">
    <property type="entry name" value="Usp"/>
    <property type="match status" value="1"/>
</dbReference>
<evidence type="ECO:0000259" key="2">
    <source>
        <dbReference type="Pfam" id="PF00582"/>
    </source>
</evidence>
<evidence type="ECO:0000313" key="4">
    <source>
        <dbReference type="Proteomes" id="UP000261082"/>
    </source>
</evidence>
<dbReference type="EMBL" id="QVID01000001">
    <property type="protein sequence ID" value="RFN60246.1"/>
    <property type="molecule type" value="Genomic_DNA"/>
</dbReference>
<dbReference type="SUPFAM" id="SSF52402">
    <property type="entry name" value="Adenine nucleotide alpha hydrolases-like"/>
    <property type="match status" value="2"/>
</dbReference>
<dbReference type="InterPro" id="IPR014729">
    <property type="entry name" value="Rossmann-like_a/b/a_fold"/>
</dbReference>
<dbReference type="OrthoDB" id="9788959at2"/>
<protein>
    <submittedName>
        <fullName evidence="3">Universal stress protein</fullName>
    </submittedName>
</protein>
<dbReference type="AlphaFoldDB" id="A0A3E1QDW2"/>
<keyword evidence="4" id="KW-1185">Reference proteome</keyword>
<accession>A0A3E1QDW2</accession>
<feature type="domain" description="UspA" evidence="2">
    <location>
        <begin position="2"/>
        <end position="140"/>
    </location>
</feature>
<evidence type="ECO:0000313" key="3">
    <source>
        <dbReference type="EMBL" id="RFN60246.1"/>
    </source>
</evidence>
<name>A0A3E1QDW2_9FLAO</name>
<gene>
    <name evidence="3" type="ORF">DZ858_09455</name>
</gene>
<dbReference type="CDD" id="cd00293">
    <property type="entry name" value="USP-like"/>
    <property type="match status" value="1"/>
</dbReference>
<organism evidence="3 4">
    <name type="scientific">Marixanthomonas ophiurae</name>
    <dbReference type="NCBI Taxonomy" id="387659"/>
    <lineage>
        <taxon>Bacteria</taxon>
        <taxon>Pseudomonadati</taxon>
        <taxon>Bacteroidota</taxon>
        <taxon>Flavobacteriia</taxon>
        <taxon>Flavobacteriales</taxon>
        <taxon>Flavobacteriaceae</taxon>
        <taxon>Marixanthomonas</taxon>
    </lineage>
</organism>
<dbReference type="PANTHER" id="PTHR46268:SF6">
    <property type="entry name" value="UNIVERSAL STRESS PROTEIN UP12"/>
    <property type="match status" value="1"/>
</dbReference>
<evidence type="ECO:0000256" key="1">
    <source>
        <dbReference type="ARBA" id="ARBA00008791"/>
    </source>
</evidence>
<reference evidence="3 4" key="1">
    <citation type="journal article" date="2007" name="Int. J. Syst. Evol. Microbiol.">
        <title>Marixanthomonas ophiurae gen. nov., sp. nov., a marine bacterium of the family Flavobacteriaceae isolated from a deep-sea brittle star.</title>
        <authorList>
            <person name="Romanenko L.A."/>
            <person name="Uchino M."/>
            <person name="Frolova G.M."/>
            <person name="Mikhailov V.V."/>
        </authorList>
    </citation>
    <scope>NUCLEOTIDE SEQUENCE [LARGE SCALE GENOMIC DNA]</scope>
    <source>
        <strain evidence="3 4">KMM 3046</strain>
    </source>
</reference>
<comment type="caution">
    <text evidence="3">The sequence shown here is derived from an EMBL/GenBank/DDBJ whole genome shotgun (WGS) entry which is preliminary data.</text>
</comment>
<sequence>MKKKILIPTDFSKNAWNATTYAMNLFKGEQCEFHILNTFYLGGYSTENLLIPEPGDATYESIKEASEKKMSKLKIQLSYRDDSPEHRFYFYNEFGPLTEVIKTIIEKKDIEFIVMGTRGETDSKDVIFGSNTINAMENIRLCPILAIPGTFFFKEPNEIVFPTSFKTHFKQRELKHLVEIAKLTNAPVRILHIKKEDKLSEEQKENKALLEDILVTIEFSHHTLDNIDVKKGLHSFVQSRESEMIAFINKKHTFFGSIFSNPMVKDLGVHAKVPVLAMHDIRS</sequence>
<dbReference type="PANTHER" id="PTHR46268">
    <property type="entry name" value="STRESS RESPONSE PROTEIN NHAX"/>
    <property type="match status" value="1"/>
</dbReference>
<dbReference type="Gene3D" id="3.40.50.620">
    <property type="entry name" value="HUPs"/>
    <property type="match status" value="2"/>
</dbReference>